<keyword evidence="1" id="KW-0472">Membrane</keyword>
<keyword evidence="4" id="KW-1185">Reference proteome</keyword>
<accession>A0A172TLX9</accession>
<dbReference type="RefSeq" id="WP_068609380.1">
    <property type="nucleotide sequence ID" value="NZ_CP011388.1"/>
</dbReference>
<keyword evidence="1" id="KW-1133">Transmembrane helix</keyword>
<keyword evidence="1" id="KW-0812">Transmembrane</keyword>
<dbReference type="Pfam" id="PF12207">
    <property type="entry name" value="DUF3600"/>
    <property type="match status" value="1"/>
</dbReference>
<dbReference type="PATRIC" id="fig|1178515.4.peg.3843"/>
<sequence>MNRYTEREFKRVMQQAVLAGQEEGIRALDQSVGKELQKRFPSEARKRKRRFTYRLIASAAVMAVALTISAFSTPSVADRIYGSYEIAKRTFVTVTMQQYQKVGFKFMGAKKMLGADYPKFEKLAKAVIAAKVAYGNDAWQIDVDALPAAKQAEVRQLFAEVQSYFDRLNELGDSRAVLTPEQYTDYTDSILRQETLLAQSGLNPSKGSIEVKNLPKAIQPEYKQVVDRIRYFERQIGLLSQAAYSD</sequence>
<evidence type="ECO:0000259" key="2">
    <source>
        <dbReference type="Pfam" id="PF12207"/>
    </source>
</evidence>
<dbReference type="EMBL" id="CP011388">
    <property type="protein sequence ID" value="ANE48038.1"/>
    <property type="molecule type" value="Genomic_DNA"/>
</dbReference>
<proteinExistence type="predicted"/>
<protein>
    <recommendedName>
        <fullName evidence="2">DUF3600 domain-containing protein</fullName>
    </recommendedName>
</protein>
<evidence type="ECO:0000313" key="3">
    <source>
        <dbReference type="EMBL" id="ANE48038.1"/>
    </source>
</evidence>
<dbReference type="InterPro" id="IPR022019">
    <property type="entry name" value="DUF3600"/>
</dbReference>
<feature type="transmembrane region" description="Helical" evidence="1">
    <location>
        <begin position="51"/>
        <end position="71"/>
    </location>
</feature>
<evidence type="ECO:0000313" key="4">
    <source>
        <dbReference type="Proteomes" id="UP000076927"/>
    </source>
</evidence>
<dbReference type="STRING" id="1178515.SY83_19020"/>
<name>A0A172TLX9_9BACL</name>
<reference evidence="3 4" key="1">
    <citation type="submission" date="2015-01" db="EMBL/GenBank/DDBJ databases">
        <title>Paenibacillus swuensis/DY6/whole genome sequencing.</title>
        <authorList>
            <person name="Kim M.K."/>
            <person name="Srinivasan S."/>
            <person name="Lee J.-J."/>
        </authorList>
    </citation>
    <scope>NUCLEOTIDE SEQUENCE [LARGE SCALE GENOMIC DNA]</scope>
    <source>
        <strain evidence="3 4">DY6</strain>
    </source>
</reference>
<dbReference type="InterPro" id="IPR038267">
    <property type="entry name" value="ECF_sigma_eff"/>
</dbReference>
<dbReference type="Proteomes" id="UP000076927">
    <property type="component" value="Chromosome"/>
</dbReference>
<feature type="domain" description="DUF3600" evidence="2">
    <location>
        <begin position="76"/>
        <end position="230"/>
    </location>
</feature>
<evidence type="ECO:0000256" key="1">
    <source>
        <dbReference type="SAM" id="Phobius"/>
    </source>
</evidence>
<dbReference type="KEGG" id="pswu:SY83_19020"/>
<organism evidence="3 4">
    <name type="scientific">Paenibacillus swuensis</name>
    <dbReference type="NCBI Taxonomy" id="1178515"/>
    <lineage>
        <taxon>Bacteria</taxon>
        <taxon>Bacillati</taxon>
        <taxon>Bacillota</taxon>
        <taxon>Bacilli</taxon>
        <taxon>Bacillales</taxon>
        <taxon>Paenibacillaceae</taxon>
        <taxon>Paenibacillus</taxon>
    </lineage>
</organism>
<gene>
    <name evidence="3" type="ORF">SY83_19020</name>
</gene>
<dbReference type="AlphaFoldDB" id="A0A172TLX9"/>
<dbReference type="Gene3D" id="1.10.3950.10">
    <property type="entry name" value="putative ecf-type sigma factor negative effector from bacillus cereus"/>
    <property type="match status" value="1"/>
</dbReference>